<evidence type="ECO:0000259" key="2">
    <source>
        <dbReference type="SMART" id="SM00899"/>
    </source>
</evidence>
<accession>A0A7J3SL35</accession>
<dbReference type="SMART" id="SM00899">
    <property type="entry name" value="FeoA"/>
    <property type="match status" value="1"/>
</dbReference>
<evidence type="ECO:0000256" key="1">
    <source>
        <dbReference type="ARBA" id="ARBA00023004"/>
    </source>
</evidence>
<dbReference type="PANTHER" id="PTHR43151">
    <property type="entry name" value="FEOA FAMILY PROTEIN"/>
    <property type="match status" value="1"/>
</dbReference>
<gene>
    <name evidence="3" type="ORF">ENW83_03895</name>
</gene>
<protein>
    <submittedName>
        <fullName evidence="3">Ferrous iron transport protein A</fullName>
    </submittedName>
</protein>
<name>A0A7J3SL35_9CREN</name>
<dbReference type="GO" id="GO:0046914">
    <property type="term" value="F:transition metal ion binding"/>
    <property type="evidence" value="ECO:0007669"/>
    <property type="project" value="InterPro"/>
</dbReference>
<dbReference type="EMBL" id="DTLS01000110">
    <property type="protein sequence ID" value="HGZ60331.1"/>
    <property type="molecule type" value="Genomic_DNA"/>
</dbReference>
<comment type="caution">
    <text evidence="3">The sequence shown here is derived from an EMBL/GenBank/DDBJ whole genome shotgun (WGS) entry which is preliminary data.</text>
</comment>
<reference evidence="3" key="1">
    <citation type="journal article" date="2020" name="mSystems">
        <title>Genome- and Community-Level Interaction Insights into Carbon Utilization and Element Cycling Functions of Hydrothermarchaeota in Hydrothermal Sediment.</title>
        <authorList>
            <person name="Zhou Z."/>
            <person name="Liu Y."/>
            <person name="Xu W."/>
            <person name="Pan J."/>
            <person name="Luo Z.H."/>
            <person name="Li M."/>
        </authorList>
    </citation>
    <scope>NUCLEOTIDE SEQUENCE [LARGE SCALE GENOMIC DNA]</scope>
    <source>
        <strain evidence="3">SpSt-885</strain>
    </source>
</reference>
<dbReference type="InterPro" id="IPR007167">
    <property type="entry name" value="Fe-transptr_FeoA-like"/>
</dbReference>
<organism evidence="3">
    <name type="scientific">Fervidicoccus fontis</name>
    <dbReference type="NCBI Taxonomy" id="683846"/>
    <lineage>
        <taxon>Archaea</taxon>
        <taxon>Thermoproteota</taxon>
        <taxon>Thermoprotei</taxon>
        <taxon>Fervidicoccales</taxon>
        <taxon>Fervidicoccaceae</taxon>
        <taxon>Fervidicoccus</taxon>
    </lineage>
</organism>
<proteinExistence type="predicted"/>
<dbReference type="Pfam" id="PF04023">
    <property type="entry name" value="FeoA"/>
    <property type="match status" value="1"/>
</dbReference>
<dbReference type="AlphaFoldDB" id="A0A7J3SL35"/>
<evidence type="ECO:0000313" key="3">
    <source>
        <dbReference type="EMBL" id="HGZ60331.1"/>
    </source>
</evidence>
<dbReference type="InterPro" id="IPR053184">
    <property type="entry name" value="FeoA-like"/>
</dbReference>
<dbReference type="PANTHER" id="PTHR43151:SF2">
    <property type="entry name" value="FE(2+) TRANSPORT PROTEIN A-RELATED"/>
    <property type="match status" value="1"/>
</dbReference>
<feature type="domain" description="Ferrous iron transporter FeoA-like" evidence="2">
    <location>
        <begin position="2"/>
        <end position="72"/>
    </location>
</feature>
<dbReference type="Gene3D" id="2.30.30.90">
    <property type="match status" value="1"/>
</dbReference>
<sequence>MKKLTEIKPGESVRVVNIDGGKVLRDKLIRLGIIPGTEIKVIRNSIGPVIVEVRQVQVAIGRGMADKITVEEMLQENLSK</sequence>
<dbReference type="InterPro" id="IPR038157">
    <property type="entry name" value="FeoA_core_dom"/>
</dbReference>
<dbReference type="SUPFAM" id="SSF50037">
    <property type="entry name" value="C-terminal domain of transcriptional repressors"/>
    <property type="match status" value="1"/>
</dbReference>
<dbReference type="InterPro" id="IPR008988">
    <property type="entry name" value="Transcriptional_repressor_C"/>
</dbReference>
<keyword evidence="1" id="KW-0408">Iron</keyword>